<dbReference type="SUPFAM" id="SSF52540">
    <property type="entry name" value="P-loop containing nucleoside triphosphate hydrolases"/>
    <property type="match status" value="1"/>
</dbReference>
<dbReference type="RefSeq" id="XP_040693217.1">
    <property type="nucleotide sequence ID" value="XM_040829250.1"/>
</dbReference>
<sequence length="783" mass="87847">MADPLSTTITVIALIKLSSEVIGFIKSLAGAKKDRTRLREEIRSCEFILQQIIDEIDDAERGTAWIAKKKALESPGGPLDQLWKILSIVGTRLTPQKGAKTAPMSRKWPFTAKEVERFINEIQRGKTLLNVALTSDQRKLVQDIGNSRLQQGKQVSNIERIVNTMGQEQQDYGQTILEWITPVDYAAQQTDILNRRQRGTGNWLLDTDEFQQWVDGEKRTLFCQGAPGAGKTTLTSVVVDHLERKFTKNDGICTVYLYCNFRRHSEQKVEDLMASLLRQLSHAHLRMPQSVKALYELHKPKGTRPSLDQISRAVHSLASQFSKVFVVVDGLDECQVSGDAQEKLIEEIFSLQAESAVNFLATSRSNANIVRRFEGKPSLEIRANAEDVEKYLQSHMGILPSFVSLERNQKLREDIIAQIIKAADGMFLLAQLYLDSLVGKKSARAIRTALEGFQNRSDVYDSAYDEAMERVECQIPDQRDMAKQVLSWVTCSRRQLTILELQHVFAVENGDPGIDMENMPEVDDMVSVCAGLVTVDEQSGIIRLIHSTTQEYLERTWTAFFPDAHQEIVSKCVTYLSFDAFESGQVHTKEKLKARLQQYPFYSYAAQNWGHHAREASAAGESIIKFLESGSKRCASYQALLYYQGRATVSDGEVTYRPYKLSRHFTQYFLEGAKMSAMHLAAFFGLKEAVVTLLERGHISESGDGQTPLSLAAENGHEAVVKLLLDQNIDPDSVDLDGRTPLCRAAENGHCSIIKLLLQKNANPEFKSHNGQTPLSLAAENGH</sequence>
<feature type="repeat" description="ANK" evidence="2">
    <location>
        <begin position="737"/>
        <end position="769"/>
    </location>
</feature>
<dbReference type="Pfam" id="PF22939">
    <property type="entry name" value="WHD_GPIID"/>
    <property type="match status" value="1"/>
</dbReference>
<dbReference type="Proteomes" id="UP000184383">
    <property type="component" value="Unassembled WGS sequence"/>
</dbReference>
<dbReference type="SMART" id="SM00248">
    <property type="entry name" value="ANK"/>
    <property type="match status" value="3"/>
</dbReference>
<dbReference type="GeneID" id="63745098"/>
<dbReference type="InterPro" id="IPR027417">
    <property type="entry name" value="P-loop_NTPase"/>
</dbReference>
<dbReference type="AlphaFoldDB" id="A0A1L9RX65"/>
<dbReference type="EMBL" id="KV878210">
    <property type="protein sequence ID" value="OJJ39541.1"/>
    <property type="molecule type" value="Genomic_DNA"/>
</dbReference>
<evidence type="ECO:0000313" key="5">
    <source>
        <dbReference type="Proteomes" id="UP000184383"/>
    </source>
</evidence>
<dbReference type="InterPro" id="IPR007111">
    <property type="entry name" value="NACHT_NTPase"/>
</dbReference>
<dbReference type="InterPro" id="IPR054471">
    <property type="entry name" value="GPIID_WHD"/>
</dbReference>
<dbReference type="InterPro" id="IPR036770">
    <property type="entry name" value="Ankyrin_rpt-contain_sf"/>
</dbReference>
<organism evidence="4 5">
    <name type="scientific">Aspergillus wentii DTO 134E9</name>
    <dbReference type="NCBI Taxonomy" id="1073089"/>
    <lineage>
        <taxon>Eukaryota</taxon>
        <taxon>Fungi</taxon>
        <taxon>Dikarya</taxon>
        <taxon>Ascomycota</taxon>
        <taxon>Pezizomycotina</taxon>
        <taxon>Eurotiomycetes</taxon>
        <taxon>Eurotiomycetidae</taxon>
        <taxon>Eurotiales</taxon>
        <taxon>Aspergillaceae</taxon>
        <taxon>Aspergillus</taxon>
        <taxon>Aspergillus subgen. Cremei</taxon>
    </lineage>
</organism>
<dbReference type="Gene3D" id="3.40.50.300">
    <property type="entry name" value="P-loop containing nucleotide triphosphate hydrolases"/>
    <property type="match status" value="1"/>
</dbReference>
<dbReference type="Pfam" id="PF13637">
    <property type="entry name" value="Ank_4"/>
    <property type="match status" value="1"/>
</dbReference>
<dbReference type="PANTHER" id="PTHR10039">
    <property type="entry name" value="AMELOGENIN"/>
    <property type="match status" value="1"/>
</dbReference>
<evidence type="ECO:0000256" key="2">
    <source>
        <dbReference type="PROSITE-ProRule" id="PRU00023"/>
    </source>
</evidence>
<keyword evidence="2" id="KW-0040">ANK repeat</keyword>
<dbReference type="Pfam" id="PF24883">
    <property type="entry name" value="NPHP3_N"/>
    <property type="match status" value="1"/>
</dbReference>
<name>A0A1L9RX65_ASPWE</name>
<keyword evidence="5" id="KW-1185">Reference proteome</keyword>
<dbReference type="PROSITE" id="PS50088">
    <property type="entry name" value="ANK_REPEAT"/>
    <property type="match status" value="2"/>
</dbReference>
<gene>
    <name evidence="4" type="ORF">ASPWEDRAFT_129031</name>
</gene>
<feature type="domain" description="NACHT" evidence="3">
    <location>
        <begin position="219"/>
        <end position="367"/>
    </location>
</feature>
<dbReference type="VEuPathDB" id="FungiDB:ASPWEDRAFT_129031"/>
<dbReference type="Gene3D" id="1.25.40.20">
    <property type="entry name" value="Ankyrin repeat-containing domain"/>
    <property type="match status" value="1"/>
</dbReference>
<accession>A0A1L9RX65</accession>
<dbReference type="PROSITE" id="PS50837">
    <property type="entry name" value="NACHT"/>
    <property type="match status" value="1"/>
</dbReference>
<dbReference type="PANTHER" id="PTHR10039:SF15">
    <property type="entry name" value="NACHT DOMAIN-CONTAINING PROTEIN"/>
    <property type="match status" value="1"/>
</dbReference>
<evidence type="ECO:0000313" key="4">
    <source>
        <dbReference type="EMBL" id="OJJ39541.1"/>
    </source>
</evidence>
<feature type="repeat" description="ANK" evidence="2">
    <location>
        <begin position="704"/>
        <end position="736"/>
    </location>
</feature>
<dbReference type="InterPro" id="IPR056884">
    <property type="entry name" value="NPHP3-like_N"/>
</dbReference>
<evidence type="ECO:0000259" key="3">
    <source>
        <dbReference type="PROSITE" id="PS50837"/>
    </source>
</evidence>
<dbReference type="PROSITE" id="PS50297">
    <property type="entry name" value="ANK_REP_REGION"/>
    <property type="match status" value="2"/>
</dbReference>
<proteinExistence type="predicted"/>
<dbReference type="OrthoDB" id="195446at2759"/>
<dbReference type="STRING" id="1073089.A0A1L9RX65"/>
<keyword evidence="1" id="KW-0677">Repeat</keyword>
<dbReference type="SUPFAM" id="SSF48403">
    <property type="entry name" value="Ankyrin repeat"/>
    <property type="match status" value="1"/>
</dbReference>
<protein>
    <recommendedName>
        <fullName evidence="3">NACHT domain-containing protein</fullName>
    </recommendedName>
</protein>
<reference evidence="5" key="1">
    <citation type="journal article" date="2017" name="Genome Biol.">
        <title>Comparative genomics reveals high biological diversity and specific adaptations in the industrially and medically important fungal genus Aspergillus.</title>
        <authorList>
            <person name="de Vries R.P."/>
            <person name="Riley R."/>
            <person name="Wiebenga A."/>
            <person name="Aguilar-Osorio G."/>
            <person name="Amillis S."/>
            <person name="Uchima C.A."/>
            <person name="Anderluh G."/>
            <person name="Asadollahi M."/>
            <person name="Askin M."/>
            <person name="Barry K."/>
            <person name="Battaglia E."/>
            <person name="Bayram O."/>
            <person name="Benocci T."/>
            <person name="Braus-Stromeyer S.A."/>
            <person name="Caldana C."/>
            <person name="Canovas D."/>
            <person name="Cerqueira G.C."/>
            <person name="Chen F."/>
            <person name="Chen W."/>
            <person name="Choi C."/>
            <person name="Clum A."/>
            <person name="Dos Santos R.A."/>
            <person name="Damasio A.R."/>
            <person name="Diallinas G."/>
            <person name="Emri T."/>
            <person name="Fekete E."/>
            <person name="Flipphi M."/>
            <person name="Freyberg S."/>
            <person name="Gallo A."/>
            <person name="Gournas C."/>
            <person name="Habgood R."/>
            <person name="Hainaut M."/>
            <person name="Harispe M.L."/>
            <person name="Henrissat B."/>
            <person name="Hilden K.S."/>
            <person name="Hope R."/>
            <person name="Hossain A."/>
            <person name="Karabika E."/>
            <person name="Karaffa L."/>
            <person name="Karanyi Z."/>
            <person name="Krasevec N."/>
            <person name="Kuo A."/>
            <person name="Kusch H."/>
            <person name="LaButti K."/>
            <person name="Lagendijk E.L."/>
            <person name="Lapidus A."/>
            <person name="Levasseur A."/>
            <person name="Lindquist E."/>
            <person name="Lipzen A."/>
            <person name="Logrieco A.F."/>
            <person name="MacCabe A."/>
            <person name="Maekelae M.R."/>
            <person name="Malavazi I."/>
            <person name="Melin P."/>
            <person name="Meyer V."/>
            <person name="Mielnichuk N."/>
            <person name="Miskei M."/>
            <person name="Molnar A.P."/>
            <person name="Mule G."/>
            <person name="Ngan C.Y."/>
            <person name="Orejas M."/>
            <person name="Orosz E."/>
            <person name="Ouedraogo J.P."/>
            <person name="Overkamp K.M."/>
            <person name="Park H.-S."/>
            <person name="Perrone G."/>
            <person name="Piumi F."/>
            <person name="Punt P.J."/>
            <person name="Ram A.F."/>
            <person name="Ramon A."/>
            <person name="Rauscher S."/>
            <person name="Record E."/>
            <person name="Riano-Pachon D.M."/>
            <person name="Robert V."/>
            <person name="Roehrig J."/>
            <person name="Ruller R."/>
            <person name="Salamov A."/>
            <person name="Salih N.S."/>
            <person name="Samson R.A."/>
            <person name="Sandor E."/>
            <person name="Sanguinetti M."/>
            <person name="Schuetze T."/>
            <person name="Sepcic K."/>
            <person name="Shelest E."/>
            <person name="Sherlock G."/>
            <person name="Sophianopoulou V."/>
            <person name="Squina F.M."/>
            <person name="Sun H."/>
            <person name="Susca A."/>
            <person name="Todd R.B."/>
            <person name="Tsang A."/>
            <person name="Unkles S.E."/>
            <person name="van de Wiele N."/>
            <person name="van Rossen-Uffink D."/>
            <person name="Oliveira J.V."/>
            <person name="Vesth T.C."/>
            <person name="Visser J."/>
            <person name="Yu J.-H."/>
            <person name="Zhou M."/>
            <person name="Andersen M.R."/>
            <person name="Archer D.B."/>
            <person name="Baker S.E."/>
            <person name="Benoit I."/>
            <person name="Brakhage A.A."/>
            <person name="Braus G.H."/>
            <person name="Fischer R."/>
            <person name="Frisvad J.C."/>
            <person name="Goldman G.H."/>
            <person name="Houbraken J."/>
            <person name="Oakley B."/>
            <person name="Pocsi I."/>
            <person name="Scazzocchio C."/>
            <person name="Seiboth B."/>
            <person name="vanKuyk P.A."/>
            <person name="Wortman J."/>
            <person name="Dyer P.S."/>
            <person name="Grigoriev I.V."/>
        </authorList>
    </citation>
    <scope>NUCLEOTIDE SEQUENCE [LARGE SCALE GENOMIC DNA]</scope>
    <source>
        <strain evidence="5">DTO 134E9</strain>
    </source>
</reference>
<dbReference type="InterPro" id="IPR002110">
    <property type="entry name" value="Ankyrin_rpt"/>
</dbReference>
<feature type="non-terminal residue" evidence="4">
    <location>
        <position position="783"/>
    </location>
</feature>
<evidence type="ECO:0000256" key="1">
    <source>
        <dbReference type="ARBA" id="ARBA00022737"/>
    </source>
</evidence>